<dbReference type="Pfam" id="PF11412">
    <property type="entry name" value="DsbD_N"/>
    <property type="match status" value="1"/>
</dbReference>
<feature type="domain" description="Thiol:disulfide interchange protein DsbD N-terminal" evidence="2">
    <location>
        <begin position="47"/>
        <end position="148"/>
    </location>
</feature>
<evidence type="ECO:0000313" key="3">
    <source>
        <dbReference type="EMBL" id="MCK7610736.1"/>
    </source>
</evidence>
<organism evidence="3 4">
    <name type="scientific">Roseibium sediminicola</name>
    <dbReference type="NCBI Taxonomy" id="2933272"/>
    <lineage>
        <taxon>Bacteria</taxon>
        <taxon>Pseudomonadati</taxon>
        <taxon>Pseudomonadota</taxon>
        <taxon>Alphaproteobacteria</taxon>
        <taxon>Hyphomicrobiales</taxon>
        <taxon>Stappiaceae</taxon>
        <taxon>Roseibium</taxon>
    </lineage>
</organism>
<reference evidence="3" key="1">
    <citation type="submission" date="2022-04" db="EMBL/GenBank/DDBJ databases">
        <title>Roseibium sp. CAU 1639 isolated from mud.</title>
        <authorList>
            <person name="Kim W."/>
        </authorList>
    </citation>
    <scope>NUCLEOTIDE SEQUENCE</scope>
    <source>
        <strain evidence="3">CAU 1639</strain>
    </source>
</reference>
<evidence type="ECO:0000256" key="1">
    <source>
        <dbReference type="SAM" id="SignalP"/>
    </source>
</evidence>
<protein>
    <recommendedName>
        <fullName evidence="2">Thiol:disulfide interchange protein DsbD N-terminal domain-containing protein</fullName>
    </recommendedName>
</protein>
<feature type="signal peptide" evidence="1">
    <location>
        <begin position="1"/>
        <end position="21"/>
    </location>
</feature>
<name>A0ABT0GN26_9HYPH</name>
<evidence type="ECO:0000313" key="4">
    <source>
        <dbReference type="Proteomes" id="UP001431221"/>
    </source>
</evidence>
<keyword evidence="1" id="KW-0732">Signal</keyword>
<accession>A0ABT0GN26</accession>
<feature type="chain" id="PRO_5046073764" description="Thiol:disulfide interchange protein DsbD N-terminal domain-containing protein" evidence="1">
    <location>
        <begin position="22"/>
        <end position="273"/>
    </location>
</feature>
<sequence>MKKLVALLPLLALLLPASARAAMTDWTEVQGGAVRLIAAGPSSEGHYLAGLEFLLEPGWHTYWRAPGEAGIPPQISIDSSKNVKTLDVLYPVPERYSDGFSNSIVYHDGIVLPLLITPEAPEQTVSLSIDLFFGVCSDICVPGDAALTLDLNASMHADDLADRLIRRDLAAVPGPATSDDFRIRAVELGESGDTLRIEAEVGDHSNTDLFAAGPEGSFIGLPEPAKRSGGKAVWMLSTKGLSTTADDTTLRLVLSAGGKAIEHLEPIAPEWVK</sequence>
<proteinExistence type="predicted"/>
<dbReference type="EMBL" id="JALNMJ010000001">
    <property type="protein sequence ID" value="MCK7610736.1"/>
    <property type="molecule type" value="Genomic_DNA"/>
</dbReference>
<dbReference type="InterPro" id="IPR028250">
    <property type="entry name" value="DsbDN"/>
</dbReference>
<dbReference type="RefSeq" id="WP_248149632.1">
    <property type="nucleotide sequence ID" value="NZ_JALNMJ010000001.1"/>
</dbReference>
<comment type="caution">
    <text evidence="3">The sequence shown here is derived from an EMBL/GenBank/DDBJ whole genome shotgun (WGS) entry which is preliminary data.</text>
</comment>
<dbReference type="Proteomes" id="UP001431221">
    <property type="component" value="Unassembled WGS sequence"/>
</dbReference>
<gene>
    <name evidence="3" type="ORF">M0H32_01075</name>
</gene>
<keyword evidence="4" id="KW-1185">Reference proteome</keyword>
<evidence type="ECO:0000259" key="2">
    <source>
        <dbReference type="Pfam" id="PF11412"/>
    </source>
</evidence>